<reference evidence="4" key="1">
    <citation type="submission" date="2021-02" db="EMBL/GenBank/DDBJ databases">
        <authorList>
            <person name="Palmer J.M."/>
        </authorList>
    </citation>
    <scope>NUCLEOTIDE SEQUENCE</scope>
    <source>
        <strain evidence="4">SCRP734</strain>
    </source>
</reference>
<keyword evidence="3" id="KW-0472">Membrane</keyword>
<feature type="transmembrane region" description="Helical" evidence="3">
    <location>
        <begin position="578"/>
        <end position="596"/>
    </location>
</feature>
<keyword evidence="3" id="KW-1133">Transmembrane helix</keyword>
<dbReference type="PANTHER" id="PTHR11782">
    <property type="entry name" value="ADENOSINE/GUANOSINE DIPHOSPHATASE"/>
    <property type="match status" value="1"/>
</dbReference>
<keyword evidence="2" id="KW-0378">Hydrolase</keyword>
<gene>
    <name evidence="4" type="ORF">PHYPSEUDO_010427</name>
</gene>
<accession>A0A8T1VB03</accession>
<organism evidence="4 5">
    <name type="scientific">Phytophthora pseudosyringae</name>
    <dbReference type="NCBI Taxonomy" id="221518"/>
    <lineage>
        <taxon>Eukaryota</taxon>
        <taxon>Sar</taxon>
        <taxon>Stramenopiles</taxon>
        <taxon>Oomycota</taxon>
        <taxon>Peronosporomycetes</taxon>
        <taxon>Peronosporales</taxon>
        <taxon>Peronosporaceae</taxon>
        <taxon>Phytophthora</taxon>
    </lineage>
</organism>
<dbReference type="GO" id="GO:0017110">
    <property type="term" value="F:nucleoside diphosphate phosphatase activity"/>
    <property type="evidence" value="ECO:0007669"/>
    <property type="project" value="TreeGrafter"/>
</dbReference>
<comment type="caution">
    <text evidence="4">The sequence shown here is derived from an EMBL/GenBank/DDBJ whole genome shotgun (WGS) entry which is preliminary data.</text>
</comment>
<dbReference type="InterPro" id="IPR000407">
    <property type="entry name" value="GDA1_CD39_NTPase"/>
</dbReference>
<evidence type="ECO:0000256" key="2">
    <source>
        <dbReference type="ARBA" id="ARBA00022801"/>
    </source>
</evidence>
<proteinExistence type="inferred from homology"/>
<dbReference type="Proteomes" id="UP000694044">
    <property type="component" value="Unassembled WGS sequence"/>
</dbReference>
<dbReference type="EMBL" id="JAGDFM010000444">
    <property type="protein sequence ID" value="KAG7378205.1"/>
    <property type="molecule type" value="Genomic_DNA"/>
</dbReference>
<evidence type="ECO:0000313" key="5">
    <source>
        <dbReference type="Proteomes" id="UP000694044"/>
    </source>
</evidence>
<dbReference type="GO" id="GO:0016020">
    <property type="term" value="C:membrane"/>
    <property type="evidence" value="ECO:0007669"/>
    <property type="project" value="TreeGrafter"/>
</dbReference>
<evidence type="ECO:0000256" key="3">
    <source>
        <dbReference type="SAM" id="Phobius"/>
    </source>
</evidence>
<dbReference type="AlphaFoldDB" id="A0A8T1VB03"/>
<evidence type="ECO:0000313" key="4">
    <source>
        <dbReference type="EMBL" id="KAG7378205.1"/>
    </source>
</evidence>
<dbReference type="OrthoDB" id="6372431at2759"/>
<keyword evidence="3" id="KW-0812">Transmembrane</keyword>
<sequence>MVCVASRATPPDPWDGLSSLIQFADRPTAMLWLLLLLLAPLGRAQAALRSRLDGPMPLPARAHCRVFVVTARTHTRVLVLQNAYEQDGIHVFDQFPALASVLQDTSAAGPADAQAEKTRASEAYQRLRPAFDQAAEWLKDRVDPALCFAHFVVAESEIGSDSRTPDEAATATAASRATRRLDQLRDRARADGHFPFALKAPSAARHDDKDSVTSSGDLRVVPAAWRRYFLVVGTNYFSGRVAPSLSPGQVEVFGLLHVDAGGRAGQLKSESDSDAAEMVFDVRERWRRSKRKRQVSVALNASDFYGREYPGFGQNQVQQAVIKLKQGKNKNKGADPLKHPCFLRGHSSVAEGGNVTLEGTGDADKCMSLLRSHVASSNANCPPENFCFLGSAPQPQGVGSFYASGVLREAVLSASRVLEYASSKVEEKEVEQLQLPTPTLPALRKAAKSLCTLSYKDVVAGAAMVHVSAADQSSRASTAENGIAPPSELCFDLCYTIVLLEQIGVQDADERVHFVDRFEKQPVLSGHGSVAGGEHGGSSELVAWLTGAFLYLEALQRKVTFSIESELLAEQLSAGLPLGWNMSLMVFVAACVFLYLSTGRVVVTGRAGRGAGGYHRMNGGAKAKYKDTTQSIVFVDDARE</sequence>
<dbReference type="PANTHER" id="PTHR11782:SF83">
    <property type="entry name" value="GUANOSINE-DIPHOSPHATASE"/>
    <property type="match status" value="1"/>
</dbReference>
<comment type="similarity">
    <text evidence="1">Belongs to the GDA1/CD39 NTPase family.</text>
</comment>
<dbReference type="Pfam" id="PF01150">
    <property type="entry name" value="GDA1_CD39"/>
    <property type="match status" value="1"/>
</dbReference>
<dbReference type="GO" id="GO:0009134">
    <property type="term" value="P:nucleoside diphosphate catabolic process"/>
    <property type="evidence" value="ECO:0007669"/>
    <property type="project" value="TreeGrafter"/>
</dbReference>
<protein>
    <submittedName>
        <fullName evidence="4">Uncharacterized protein</fullName>
    </submittedName>
</protein>
<evidence type="ECO:0000256" key="1">
    <source>
        <dbReference type="ARBA" id="ARBA00009283"/>
    </source>
</evidence>
<keyword evidence="5" id="KW-1185">Reference proteome</keyword>
<name>A0A8T1VB03_9STRA</name>